<dbReference type="InterPro" id="IPR004838">
    <property type="entry name" value="NHTrfase_class1_PyrdxlP-BS"/>
</dbReference>
<evidence type="ECO:0000256" key="1">
    <source>
        <dbReference type="ARBA" id="ARBA00001933"/>
    </source>
</evidence>
<dbReference type="InterPro" id="IPR015424">
    <property type="entry name" value="PyrdxlP-dep_Trfase"/>
</dbReference>
<dbReference type="InterPro" id="IPR004839">
    <property type="entry name" value="Aminotransferase_I/II_large"/>
</dbReference>
<dbReference type="GO" id="GO:0016829">
    <property type="term" value="F:lyase activity"/>
    <property type="evidence" value="ECO:0007669"/>
    <property type="project" value="UniProtKB-KW"/>
</dbReference>
<dbReference type="SUPFAM" id="SSF53383">
    <property type="entry name" value="PLP-dependent transferases"/>
    <property type="match status" value="1"/>
</dbReference>
<dbReference type="PANTHER" id="PTHR42885:SF1">
    <property type="entry name" value="THREONINE-PHOSPHATE DECARBOXYLASE"/>
    <property type="match status" value="1"/>
</dbReference>
<gene>
    <name evidence="5" type="ORF">OA50_05241</name>
</gene>
<comment type="caution">
    <text evidence="5">The sequence shown here is derived from an EMBL/GenBank/DDBJ whole genome shotgun (WGS) entry which is preliminary data.</text>
</comment>
<name>A0A0B3RG70_9RHOB</name>
<dbReference type="RefSeq" id="WP_043146491.1">
    <property type="nucleotide sequence ID" value="NZ_JSUQ01000029.1"/>
</dbReference>
<dbReference type="PATRIC" id="fig|1515334.3.peg.5258"/>
<dbReference type="InterPro" id="IPR015422">
    <property type="entry name" value="PyrdxlP-dep_Trfase_small"/>
</dbReference>
<dbReference type="PANTHER" id="PTHR42885">
    <property type="entry name" value="HISTIDINOL-PHOSPHATE AMINOTRANSFERASE-RELATED"/>
    <property type="match status" value="1"/>
</dbReference>
<dbReference type="CDD" id="cd00609">
    <property type="entry name" value="AAT_like"/>
    <property type="match status" value="1"/>
</dbReference>
<keyword evidence="2" id="KW-0663">Pyridoxal phosphate</keyword>
<dbReference type="GO" id="GO:0008483">
    <property type="term" value="F:transaminase activity"/>
    <property type="evidence" value="ECO:0007669"/>
    <property type="project" value="UniProtKB-KW"/>
</dbReference>
<dbReference type="PROSITE" id="PS00105">
    <property type="entry name" value="AA_TRANSFER_CLASS_1"/>
    <property type="match status" value="1"/>
</dbReference>
<dbReference type="STRING" id="561184.SAMN05216376_11619"/>
<keyword evidence="3" id="KW-0808">Transferase</keyword>
<dbReference type="Proteomes" id="UP000030960">
    <property type="component" value="Unassembled WGS sequence"/>
</dbReference>
<dbReference type="Gene3D" id="3.90.1150.10">
    <property type="entry name" value="Aspartate Aminotransferase, domain 1"/>
    <property type="match status" value="1"/>
</dbReference>
<dbReference type="EMBL" id="JSUQ01000029">
    <property type="protein sequence ID" value="KHQ50245.1"/>
    <property type="molecule type" value="Genomic_DNA"/>
</dbReference>
<evidence type="ECO:0000259" key="4">
    <source>
        <dbReference type="Pfam" id="PF00155"/>
    </source>
</evidence>
<reference evidence="5 6" key="1">
    <citation type="submission" date="2014-10" db="EMBL/GenBank/DDBJ databases">
        <title>Genome sequence of Ponticoccus sp. strain UMTAT08 isolated from clonal culture of toxic dinoflagellate Alexandrium tamiyavanichii.</title>
        <authorList>
            <person name="Gan H.Y."/>
            <person name="Muhd D.-D."/>
            <person name="Mohd Noor M.E."/>
            <person name="Yeong Y.S."/>
            <person name="Usup G."/>
        </authorList>
    </citation>
    <scope>NUCLEOTIDE SEQUENCE [LARGE SCALE GENOMIC DNA]</scope>
    <source>
        <strain evidence="5 6">UMTAT08</strain>
    </source>
</reference>
<keyword evidence="3" id="KW-0032">Aminotransferase</keyword>
<sequence>MRDHGGDLDRAKARFGDGDWLDLSTGINAVPYPLPDLLARAWAALPTRAELAALETVARATYRAGEDTECVALAGAQAAIQLVPRLGIGGEARVVGPTYNEHAGALTAQGWTVTQVGDADGLKGARLGVVVNPNNPDGRFWTPEELIDLARDVGLLVVDESFADPAPEYSIIPFLDSLPEGVLILVLRSFGKFYGLAGLRLGFALGPSALVGEMRRLAGPWAVNGPAIATGCTALADTDWQVQTIARLSRDAVRMDTLAEAAGWSPVGGTVLFRTYETGDALAAQERLAEARIWTRVFPYSAGWLRLGLPGSEPDWARLEGVLQG</sequence>
<organism evidence="5 6">
    <name type="scientific">Mameliella alba</name>
    <dbReference type="NCBI Taxonomy" id="561184"/>
    <lineage>
        <taxon>Bacteria</taxon>
        <taxon>Pseudomonadati</taxon>
        <taxon>Pseudomonadota</taxon>
        <taxon>Alphaproteobacteria</taxon>
        <taxon>Rhodobacterales</taxon>
        <taxon>Roseobacteraceae</taxon>
        <taxon>Mameliella</taxon>
    </lineage>
</organism>
<keyword evidence="5" id="KW-0456">Lyase</keyword>
<dbReference type="Gene3D" id="3.40.640.10">
    <property type="entry name" value="Type I PLP-dependent aspartate aminotransferase-like (Major domain)"/>
    <property type="match status" value="1"/>
</dbReference>
<dbReference type="Pfam" id="PF00155">
    <property type="entry name" value="Aminotran_1_2"/>
    <property type="match status" value="1"/>
</dbReference>
<dbReference type="InterPro" id="IPR015421">
    <property type="entry name" value="PyrdxlP-dep_Trfase_major"/>
</dbReference>
<evidence type="ECO:0000313" key="6">
    <source>
        <dbReference type="Proteomes" id="UP000030960"/>
    </source>
</evidence>
<evidence type="ECO:0000256" key="2">
    <source>
        <dbReference type="ARBA" id="ARBA00022898"/>
    </source>
</evidence>
<comment type="cofactor">
    <cofactor evidence="1 3">
        <name>pyridoxal 5'-phosphate</name>
        <dbReference type="ChEBI" id="CHEBI:597326"/>
    </cofactor>
</comment>
<feature type="domain" description="Aminotransferase class I/classII large" evidence="4">
    <location>
        <begin position="66"/>
        <end position="311"/>
    </location>
</feature>
<evidence type="ECO:0000313" key="5">
    <source>
        <dbReference type="EMBL" id="KHQ50245.1"/>
    </source>
</evidence>
<protein>
    <recommendedName>
        <fullName evidence="3">Aminotransferase</fullName>
        <ecNumber evidence="3">2.6.1.-</ecNumber>
    </recommendedName>
</protein>
<dbReference type="GO" id="GO:0030170">
    <property type="term" value="F:pyridoxal phosphate binding"/>
    <property type="evidence" value="ECO:0007669"/>
    <property type="project" value="InterPro"/>
</dbReference>
<keyword evidence="6" id="KW-1185">Reference proteome</keyword>
<proteinExistence type="inferred from homology"/>
<dbReference type="OrthoDB" id="9799304at2"/>
<evidence type="ECO:0000256" key="3">
    <source>
        <dbReference type="RuleBase" id="RU000481"/>
    </source>
</evidence>
<accession>A0A0B3RG70</accession>
<dbReference type="AlphaFoldDB" id="A0A0B3RG70"/>
<comment type="similarity">
    <text evidence="3">Belongs to the class-I pyridoxal-phosphate-dependent aminotransferase family.</text>
</comment>
<dbReference type="EC" id="2.6.1.-" evidence="3"/>